<comment type="caution">
    <text evidence="2">The sequence shown here is derived from an EMBL/GenBank/DDBJ whole genome shotgun (WGS) entry which is preliminary data.</text>
</comment>
<evidence type="ECO:0000313" key="3">
    <source>
        <dbReference type="Proteomes" id="UP000053528"/>
    </source>
</evidence>
<gene>
    <name evidence="2" type="ORF">HMPREF2128_07265</name>
</gene>
<dbReference type="AlphaFoldDB" id="A0A095ZNA0"/>
<organism evidence="2 3">
    <name type="scientific">Pseudoglutamicibacter albus DNF00011</name>
    <dbReference type="NCBI Taxonomy" id="1401063"/>
    <lineage>
        <taxon>Bacteria</taxon>
        <taxon>Bacillati</taxon>
        <taxon>Actinomycetota</taxon>
        <taxon>Actinomycetes</taxon>
        <taxon>Micrococcales</taxon>
        <taxon>Micrococcaceae</taxon>
        <taxon>Pseudoglutamicibacter</taxon>
    </lineage>
</organism>
<evidence type="ECO:0000313" key="2">
    <source>
        <dbReference type="EMBL" id="KGF20067.1"/>
    </source>
</evidence>
<dbReference type="InterPro" id="IPR018728">
    <property type="entry name" value="DUF2268"/>
</dbReference>
<protein>
    <submittedName>
        <fullName evidence="2">Peptidase</fullName>
    </submittedName>
</protein>
<dbReference type="Proteomes" id="UP000053528">
    <property type="component" value="Unassembled WGS sequence"/>
</dbReference>
<feature type="domain" description="DUF2268" evidence="1">
    <location>
        <begin position="103"/>
        <end position="290"/>
    </location>
</feature>
<sequence length="303" mass="32954">MNSTHITMVESGVEMRALLDCSREQRNDALRRLWQPVAGMYSFGPSEPDLVAVHAQNFGFDPAAPKQRMLDALDSLEKADAWDRIKQALIQGATDLATAIPGLEIPDITVLLLLGDPTNRHFMEELQGLSAFGGISGYIAITIWPTDVILNRLEAIALHELHHNLRYSPGGIVWNPMTVTVGEHVVAEGLADLFAVRYCGLRGYTHFVSEQTRESDDVLRRVCEGLNNTGMQNFAGWVLGDASARLFGSSPVGLPTGAGYAAGTRIVQEYLDATGRTATECLRTPAEEILNVALPRLGLNTSA</sequence>
<accession>A0A095ZNA0</accession>
<dbReference type="RefSeq" id="WP_035756513.1">
    <property type="nucleotide sequence ID" value="NZ_JRNH01000022.1"/>
</dbReference>
<name>A0A095ZNA0_9MICC</name>
<evidence type="ECO:0000259" key="1">
    <source>
        <dbReference type="Pfam" id="PF10026"/>
    </source>
</evidence>
<proteinExistence type="predicted"/>
<dbReference type="EMBL" id="JRNH01000022">
    <property type="protein sequence ID" value="KGF20067.1"/>
    <property type="molecule type" value="Genomic_DNA"/>
</dbReference>
<dbReference type="Pfam" id="PF10026">
    <property type="entry name" value="DUF2268"/>
    <property type="match status" value="1"/>
</dbReference>
<reference evidence="2 3" key="1">
    <citation type="submission" date="2014-07" db="EMBL/GenBank/DDBJ databases">
        <authorList>
            <person name="McCorrison J."/>
            <person name="Sanka R."/>
            <person name="Torralba M."/>
            <person name="Gillis M."/>
            <person name="Haft D.H."/>
            <person name="Methe B."/>
            <person name="Sutton G."/>
            <person name="Nelson K.E."/>
        </authorList>
    </citation>
    <scope>NUCLEOTIDE SEQUENCE [LARGE SCALE GENOMIC DNA]</scope>
    <source>
        <strain evidence="2 3">DNF00011</strain>
    </source>
</reference>